<comment type="caution">
    <text evidence="2">The sequence shown here is derived from an EMBL/GenBank/DDBJ whole genome shotgun (WGS) entry which is preliminary data.</text>
</comment>
<keyword evidence="3" id="KW-1185">Reference proteome</keyword>
<gene>
    <name evidence="2" type="ORF">PACLA_8A002241</name>
</gene>
<name>A0A7D9K1M4_PARCT</name>
<dbReference type="Proteomes" id="UP001152795">
    <property type="component" value="Unassembled WGS sequence"/>
</dbReference>
<dbReference type="EMBL" id="CACRXK020024974">
    <property type="protein sequence ID" value="CAB4039120.1"/>
    <property type="molecule type" value="Genomic_DNA"/>
</dbReference>
<feature type="non-terminal residue" evidence="2">
    <location>
        <position position="122"/>
    </location>
</feature>
<proteinExistence type="predicted"/>
<organism evidence="2 3">
    <name type="scientific">Paramuricea clavata</name>
    <name type="common">Red gorgonian</name>
    <name type="synonym">Violescent sea-whip</name>
    <dbReference type="NCBI Taxonomy" id="317549"/>
    <lineage>
        <taxon>Eukaryota</taxon>
        <taxon>Metazoa</taxon>
        <taxon>Cnidaria</taxon>
        <taxon>Anthozoa</taxon>
        <taxon>Octocorallia</taxon>
        <taxon>Malacalcyonacea</taxon>
        <taxon>Plexauridae</taxon>
        <taxon>Paramuricea</taxon>
    </lineage>
</organism>
<dbReference type="AlphaFoldDB" id="A0A7D9K1M4"/>
<feature type="region of interest" description="Disordered" evidence="1">
    <location>
        <begin position="46"/>
        <end position="68"/>
    </location>
</feature>
<evidence type="ECO:0000313" key="3">
    <source>
        <dbReference type="Proteomes" id="UP001152795"/>
    </source>
</evidence>
<accession>A0A7D9K1M4</accession>
<dbReference type="OrthoDB" id="10253073at2759"/>
<dbReference type="PANTHER" id="PTHR33504:SF2">
    <property type="entry name" value="PROTEIN MFI"/>
    <property type="match status" value="1"/>
</dbReference>
<evidence type="ECO:0000256" key="1">
    <source>
        <dbReference type="SAM" id="MobiDB-lite"/>
    </source>
</evidence>
<reference evidence="2" key="1">
    <citation type="submission" date="2020-04" db="EMBL/GenBank/DDBJ databases">
        <authorList>
            <person name="Alioto T."/>
            <person name="Alioto T."/>
            <person name="Gomez Garrido J."/>
        </authorList>
    </citation>
    <scope>NUCLEOTIDE SEQUENCE</scope>
    <source>
        <strain evidence="2">A484AB</strain>
    </source>
</reference>
<evidence type="ECO:0000313" key="2">
    <source>
        <dbReference type="EMBL" id="CAB4039120.1"/>
    </source>
</evidence>
<sequence length="122" mass="14591">MSSSRVKLKEDFCKFREQHASISFEDFCALIIQSWWHQVCEQRRNSRVPSERPPTMADSYSTYNGRATQRPRTMTRLAAANIIQKAWRKHVDMQVYRYYRDLISFKFRGDPALLLRCINPRE</sequence>
<dbReference type="PANTHER" id="PTHR33504">
    <property type="entry name" value="NADH DEHYDROGENASE (UBIQUINONE) 1 BETA SUBCOMPLEX, 4"/>
    <property type="match status" value="1"/>
</dbReference>
<protein>
    <submittedName>
        <fullName evidence="2">Uncharacterized protein</fullName>
    </submittedName>
</protein>
<feature type="compositionally biased region" description="Polar residues" evidence="1">
    <location>
        <begin position="58"/>
        <end position="68"/>
    </location>
</feature>